<dbReference type="PATRIC" id="fig|595434.4.peg.1726"/>
<protein>
    <submittedName>
        <fullName evidence="1">Uncharacterized protein</fullName>
    </submittedName>
</protein>
<dbReference type="AlphaFoldDB" id="A0A0J1EKB7"/>
<accession>A0A0J1EKB7</accession>
<keyword evidence="2" id="KW-1185">Reference proteome</keyword>
<evidence type="ECO:0000313" key="2">
    <source>
        <dbReference type="Proteomes" id="UP000036367"/>
    </source>
</evidence>
<evidence type="ECO:0000313" key="1">
    <source>
        <dbReference type="EMBL" id="KLU05954.1"/>
    </source>
</evidence>
<proteinExistence type="predicted"/>
<organism evidence="1 2">
    <name type="scientific">Rhodopirellula islandica</name>
    <dbReference type="NCBI Taxonomy" id="595434"/>
    <lineage>
        <taxon>Bacteria</taxon>
        <taxon>Pseudomonadati</taxon>
        <taxon>Planctomycetota</taxon>
        <taxon>Planctomycetia</taxon>
        <taxon>Pirellulales</taxon>
        <taxon>Pirellulaceae</taxon>
        <taxon>Rhodopirellula</taxon>
    </lineage>
</organism>
<reference evidence="1" key="1">
    <citation type="submission" date="2015-05" db="EMBL/GenBank/DDBJ databases">
        <title>Permanent draft genome of Rhodopirellula islandicus K833.</title>
        <authorList>
            <person name="Kizina J."/>
            <person name="Richter M."/>
            <person name="Glockner F.O."/>
            <person name="Harder J."/>
        </authorList>
    </citation>
    <scope>NUCLEOTIDE SEQUENCE [LARGE SCALE GENOMIC DNA]</scope>
    <source>
        <strain evidence="1">K833</strain>
    </source>
</reference>
<sequence length="97" mass="10669">MVDHSSRVRQMSSGDASAAAIRLATEYLAAHDDGTEGRVVAYCVPCHMNPEPFGDIPSRWLVGTLRIREDATDIEIDDSARKLLVDLIAQNASWNID</sequence>
<dbReference type="Proteomes" id="UP000036367">
    <property type="component" value="Unassembled WGS sequence"/>
</dbReference>
<dbReference type="EMBL" id="LECT01000016">
    <property type="protein sequence ID" value="KLU05954.1"/>
    <property type="molecule type" value="Genomic_DNA"/>
</dbReference>
<name>A0A0J1EKB7_RHOIS</name>
<comment type="caution">
    <text evidence="1">The sequence shown here is derived from an EMBL/GenBank/DDBJ whole genome shotgun (WGS) entry which is preliminary data.</text>
</comment>
<gene>
    <name evidence="1" type="ORF">RISK_001805</name>
</gene>